<protein>
    <submittedName>
        <fullName evidence="7">Iron-containing alcohol dehydrogenase</fullName>
    </submittedName>
</protein>
<dbReference type="EMBL" id="CP041690">
    <property type="protein sequence ID" value="QEE20989.1"/>
    <property type="molecule type" value="Genomic_DNA"/>
</dbReference>
<keyword evidence="8" id="KW-1185">Reference proteome</keyword>
<proteinExistence type="inferred from homology"/>
<dbReference type="KEGG" id="yti:FNA67_12735"/>
<dbReference type="InterPro" id="IPR001670">
    <property type="entry name" value="ADH_Fe/GldA"/>
</dbReference>
<evidence type="ECO:0000256" key="3">
    <source>
        <dbReference type="ARBA" id="ARBA00023002"/>
    </source>
</evidence>
<dbReference type="InterPro" id="IPR056798">
    <property type="entry name" value="ADH_Fe_C"/>
</dbReference>
<dbReference type="CDD" id="cd08191">
    <property type="entry name" value="Fe-ADH-like"/>
    <property type="match status" value="1"/>
</dbReference>
<dbReference type="SUPFAM" id="SSF56796">
    <property type="entry name" value="Dehydroquinate synthase-like"/>
    <property type="match status" value="1"/>
</dbReference>
<comment type="cofactor">
    <cofactor evidence="1">
        <name>Fe cation</name>
        <dbReference type="ChEBI" id="CHEBI:24875"/>
    </cofactor>
</comment>
<keyword evidence="3" id="KW-0560">Oxidoreductase</keyword>
<feature type="domain" description="Fe-containing alcohol dehydrogenase-like C-terminal" evidence="6">
    <location>
        <begin position="188"/>
        <end position="399"/>
    </location>
</feature>
<evidence type="ECO:0000259" key="6">
    <source>
        <dbReference type="Pfam" id="PF25137"/>
    </source>
</evidence>
<dbReference type="PANTHER" id="PTHR11496:SF102">
    <property type="entry name" value="ALCOHOL DEHYDROGENASE 4"/>
    <property type="match status" value="1"/>
</dbReference>
<evidence type="ECO:0000259" key="5">
    <source>
        <dbReference type="Pfam" id="PF00465"/>
    </source>
</evidence>
<reference evidence="7 8" key="1">
    <citation type="journal article" date="2015" name="Int. J. Syst. Evol. Microbiol.">
        <title>Youhaiella tibetensis gen. nov., sp. nov., isolated from subsurface sediment.</title>
        <authorList>
            <person name="Wang Y.X."/>
            <person name="Huang F.Q."/>
            <person name="Nogi Y."/>
            <person name="Pang S.J."/>
            <person name="Wang P.K."/>
            <person name="Lv J."/>
        </authorList>
    </citation>
    <scope>NUCLEOTIDE SEQUENCE [LARGE SCALE GENOMIC DNA]</scope>
    <source>
        <strain evidence="8">fig4</strain>
    </source>
</reference>
<evidence type="ECO:0000256" key="1">
    <source>
        <dbReference type="ARBA" id="ARBA00001962"/>
    </source>
</evidence>
<evidence type="ECO:0000256" key="2">
    <source>
        <dbReference type="ARBA" id="ARBA00007358"/>
    </source>
</evidence>
<evidence type="ECO:0000313" key="7">
    <source>
        <dbReference type="EMBL" id="QEE20989.1"/>
    </source>
</evidence>
<comment type="catalytic activity">
    <reaction evidence="4">
        <text>a primary alcohol + NAD(+) = an aldehyde + NADH + H(+)</text>
        <dbReference type="Rhea" id="RHEA:10736"/>
        <dbReference type="ChEBI" id="CHEBI:15378"/>
        <dbReference type="ChEBI" id="CHEBI:15734"/>
        <dbReference type="ChEBI" id="CHEBI:17478"/>
        <dbReference type="ChEBI" id="CHEBI:57540"/>
        <dbReference type="ChEBI" id="CHEBI:57945"/>
        <dbReference type="EC" id="1.1.1.1"/>
    </reaction>
</comment>
<gene>
    <name evidence="7" type="ORF">FNA67_12735</name>
</gene>
<dbReference type="Proteomes" id="UP000321062">
    <property type="component" value="Chromosome"/>
</dbReference>
<dbReference type="PANTHER" id="PTHR11496">
    <property type="entry name" value="ALCOHOL DEHYDROGENASE"/>
    <property type="match status" value="1"/>
</dbReference>
<sequence>MNLFAAARTPRHVVFGRGQRATAAGYARELGNRAFICTDERLGGSRELAELVDALAVAGVDAIVFDRTMPEVPLASIERSVALGKPFGPDMVIGLGGGSCLDMAKVTALMLTHGGSIRDYFGEFKVPGPALPVIAIPTTAGTGSEATPVAVVADSERTLKVGIASPYLIPHAAICDPELTYSAPPGLTAVAGADALVHAIEAYTAARRDPAPGLSQEHVFLGKNAMSDSYALLAIAHLGQSLERAVKDGSDHDARDGVMFGALVAGMAFGTAGTSAAHAIQYPVGAATHTAHGAGVACVLPYAMEFNLPAAVHEMARVGDAMGLPPTEGGDRERAYAAIDAVARLFGSIGIPKNLRILGLHEDKVDWTAEQSLGAARLVKNNPRPLDLAAMQTIVSAAFSGDRLALRRQVAQEA</sequence>
<dbReference type="InterPro" id="IPR039697">
    <property type="entry name" value="Alcohol_dehydrogenase_Fe"/>
</dbReference>
<dbReference type="Pfam" id="PF25137">
    <property type="entry name" value="ADH_Fe_C"/>
    <property type="match status" value="1"/>
</dbReference>
<dbReference type="Gene3D" id="3.40.50.1970">
    <property type="match status" value="1"/>
</dbReference>
<accession>A0A5B9DQG3</accession>
<dbReference type="OrthoDB" id="9815791at2"/>
<dbReference type="FunFam" id="3.40.50.1970:FF:000003">
    <property type="entry name" value="Alcohol dehydrogenase, iron-containing"/>
    <property type="match status" value="1"/>
</dbReference>
<organism evidence="7 8">
    <name type="scientific">Paradevosia tibetensis</name>
    <dbReference type="NCBI Taxonomy" id="1447062"/>
    <lineage>
        <taxon>Bacteria</taxon>
        <taxon>Pseudomonadati</taxon>
        <taxon>Pseudomonadota</taxon>
        <taxon>Alphaproteobacteria</taxon>
        <taxon>Hyphomicrobiales</taxon>
        <taxon>Devosiaceae</taxon>
        <taxon>Paradevosia</taxon>
    </lineage>
</organism>
<dbReference type="GO" id="GO:0004022">
    <property type="term" value="F:alcohol dehydrogenase (NAD+) activity"/>
    <property type="evidence" value="ECO:0007669"/>
    <property type="project" value="UniProtKB-EC"/>
</dbReference>
<dbReference type="Gene3D" id="1.20.1090.10">
    <property type="entry name" value="Dehydroquinate synthase-like - alpha domain"/>
    <property type="match status" value="1"/>
</dbReference>
<dbReference type="GO" id="GO:0046872">
    <property type="term" value="F:metal ion binding"/>
    <property type="evidence" value="ECO:0007669"/>
    <property type="project" value="InterPro"/>
</dbReference>
<name>A0A5B9DQG3_9HYPH</name>
<dbReference type="RefSeq" id="WP_147656286.1">
    <property type="nucleotide sequence ID" value="NZ_BMFM01000001.1"/>
</dbReference>
<evidence type="ECO:0000256" key="4">
    <source>
        <dbReference type="ARBA" id="ARBA00049243"/>
    </source>
</evidence>
<evidence type="ECO:0000313" key="8">
    <source>
        <dbReference type="Proteomes" id="UP000321062"/>
    </source>
</evidence>
<comment type="similarity">
    <text evidence="2">Belongs to the iron-containing alcohol dehydrogenase family.</text>
</comment>
<dbReference type="AlphaFoldDB" id="A0A5B9DQG3"/>
<feature type="domain" description="Alcohol dehydrogenase iron-type/glycerol dehydrogenase GldA" evidence="5">
    <location>
        <begin position="10"/>
        <end position="177"/>
    </location>
</feature>
<dbReference type="Pfam" id="PF00465">
    <property type="entry name" value="Fe-ADH"/>
    <property type="match status" value="1"/>
</dbReference>